<evidence type="ECO:0000313" key="2">
    <source>
        <dbReference type="Proteomes" id="UP001152622"/>
    </source>
</evidence>
<evidence type="ECO:0000313" key="1">
    <source>
        <dbReference type="EMBL" id="KAJ8368209.1"/>
    </source>
</evidence>
<dbReference type="Proteomes" id="UP001152622">
    <property type="component" value="Chromosome 3"/>
</dbReference>
<comment type="caution">
    <text evidence="1">The sequence shown here is derived from an EMBL/GenBank/DDBJ whole genome shotgun (WGS) entry which is preliminary data.</text>
</comment>
<name>A0A9Q1J5B7_SYNKA</name>
<dbReference type="EMBL" id="JAINUF010000003">
    <property type="protein sequence ID" value="KAJ8368209.1"/>
    <property type="molecule type" value="Genomic_DNA"/>
</dbReference>
<dbReference type="AlphaFoldDB" id="A0A9Q1J5B7"/>
<organism evidence="1 2">
    <name type="scientific">Synaphobranchus kaupii</name>
    <name type="common">Kaup's arrowtooth eel</name>
    <dbReference type="NCBI Taxonomy" id="118154"/>
    <lineage>
        <taxon>Eukaryota</taxon>
        <taxon>Metazoa</taxon>
        <taxon>Chordata</taxon>
        <taxon>Craniata</taxon>
        <taxon>Vertebrata</taxon>
        <taxon>Euteleostomi</taxon>
        <taxon>Actinopterygii</taxon>
        <taxon>Neopterygii</taxon>
        <taxon>Teleostei</taxon>
        <taxon>Anguilliformes</taxon>
        <taxon>Synaphobranchidae</taxon>
        <taxon>Synaphobranchus</taxon>
    </lineage>
</organism>
<sequence length="132" mass="14091">MSELRTGARLHNAGTFHRGSASVMAALRSVVRRSFPRTRKAVLLLAAPNNLAAASLAGAGGRGGLLQREKQNRPPGAGQALGFRASVTVQVCSLILLASFCLSSWPCHISYSYVSHHIPPVLCLCHVFMQLV</sequence>
<reference evidence="1" key="1">
    <citation type="journal article" date="2023" name="Science">
        <title>Genome structures resolve the early diversification of teleost fishes.</title>
        <authorList>
            <person name="Parey E."/>
            <person name="Louis A."/>
            <person name="Montfort J."/>
            <person name="Bouchez O."/>
            <person name="Roques C."/>
            <person name="Iampietro C."/>
            <person name="Lluch J."/>
            <person name="Castinel A."/>
            <person name="Donnadieu C."/>
            <person name="Desvignes T."/>
            <person name="Floi Bucao C."/>
            <person name="Jouanno E."/>
            <person name="Wen M."/>
            <person name="Mejri S."/>
            <person name="Dirks R."/>
            <person name="Jansen H."/>
            <person name="Henkel C."/>
            <person name="Chen W.J."/>
            <person name="Zahm M."/>
            <person name="Cabau C."/>
            <person name="Klopp C."/>
            <person name="Thompson A.W."/>
            <person name="Robinson-Rechavi M."/>
            <person name="Braasch I."/>
            <person name="Lecointre G."/>
            <person name="Bobe J."/>
            <person name="Postlethwait J.H."/>
            <person name="Berthelot C."/>
            <person name="Roest Crollius H."/>
            <person name="Guiguen Y."/>
        </authorList>
    </citation>
    <scope>NUCLEOTIDE SEQUENCE</scope>
    <source>
        <strain evidence="1">WJC10195</strain>
    </source>
</reference>
<proteinExistence type="predicted"/>
<accession>A0A9Q1J5B7</accession>
<gene>
    <name evidence="1" type="ORF">SKAU_G00082370</name>
</gene>
<protein>
    <submittedName>
        <fullName evidence="1">Uncharacterized protein</fullName>
    </submittedName>
</protein>
<keyword evidence="2" id="KW-1185">Reference proteome</keyword>